<dbReference type="Proteomes" id="UP000494255">
    <property type="component" value="Unassembled WGS sequence"/>
</dbReference>
<feature type="region of interest" description="Disordered" evidence="4">
    <location>
        <begin position="164"/>
        <end position="203"/>
    </location>
</feature>
<dbReference type="AlphaFoldDB" id="A0A6J5A3L4"/>
<keyword evidence="1" id="KW-0805">Transcription regulation</keyword>
<proteinExistence type="predicted"/>
<keyword evidence="2" id="KW-0238">DNA-binding</keyword>
<dbReference type="PANTHER" id="PTHR33204:SF18">
    <property type="entry name" value="TRANSCRIPTIONAL REGULATORY PROTEIN"/>
    <property type="match status" value="1"/>
</dbReference>
<dbReference type="InterPro" id="IPR036390">
    <property type="entry name" value="WH_DNA-bd_sf"/>
</dbReference>
<evidence type="ECO:0000313" key="7">
    <source>
        <dbReference type="Proteomes" id="UP000494255"/>
    </source>
</evidence>
<dbReference type="Gene3D" id="1.10.10.10">
    <property type="entry name" value="Winged helix-like DNA-binding domain superfamily/Winged helix DNA-binding domain"/>
    <property type="match status" value="1"/>
</dbReference>
<evidence type="ECO:0000256" key="2">
    <source>
        <dbReference type="ARBA" id="ARBA00023125"/>
    </source>
</evidence>
<dbReference type="InterPro" id="IPR002577">
    <property type="entry name" value="HTH_HxlR"/>
</dbReference>
<dbReference type="InterPro" id="IPR036388">
    <property type="entry name" value="WH-like_DNA-bd_sf"/>
</dbReference>
<feature type="compositionally biased region" description="Basic and acidic residues" evidence="4">
    <location>
        <begin position="187"/>
        <end position="203"/>
    </location>
</feature>
<dbReference type="EMBL" id="CADIKC010000001">
    <property type="protein sequence ID" value="CAB3652547.1"/>
    <property type="molecule type" value="Genomic_DNA"/>
</dbReference>
<protein>
    <recommendedName>
        <fullName evidence="5">HTH hxlR-type domain-containing protein</fullName>
    </recommendedName>
</protein>
<dbReference type="InterPro" id="IPR011991">
    <property type="entry name" value="ArsR-like_HTH"/>
</dbReference>
<evidence type="ECO:0000256" key="1">
    <source>
        <dbReference type="ARBA" id="ARBA00023015"/>
    </source>
</evidence>
<keyword evidence="7" id="KW-1185">Reference proteome</keyword>
<feature type="domain" description="HTH hxlR-type" evidence="5">
    <location>
        <begin position="11"/>
        <end position="108"/>
    </location>
</feature>
<evidence type="ECO:0000256" key="3">
    <source>
        <dbReference type="ARBA" id="ARBA00023163"/>
    </source>
</evidence>
<sequence length="203" mass="23100">MKQQTTGETLCPLARAAAVIADRWTILILRELRMGNDRFDGIQAQTGMSPNLLTQRLKTMEDNGLIERRVYQERPRRHAYCVTDKTRELDGVMLTLRLWGMRHCGLDPEAEGAVTMKHRRTGEVIGSDWQPEEEDLPFTFSQVETRVNPAWAAERATRAEAFATGRRIQVSKRTPQKKQAPVALKAESGKRTPRKRDSASLKD</sequence>
<dbReference type="CDD" id="cd00090">
    <property type="entry name" value="HTH_ARSR"/>
    <property type="match status" value="1"/>
</dbReference>
<name>A0A6J5A3L4_9BURK</name>
<dbReference type="RefSeq" id="WP_175049497.1">
    <property type="nucleotide sequence ID" value="NZ_CADIKC010000001.1"/>
</dbReference>
<dbReference type="Pfam" id="PF01638">
    <property type="entry name" value="HxlR"/>
    <property type="match status" value="1"/>
</dbReference>
<dbReference type="InterPro" id="IPR001845">
    <property type="entry name" value="HTH_ArsR_DNA-bd_dom"/>
</dbReference>
<evidence type="ECO:0000256" key="4">
    <source>
        <dbReference type="SAM" id="MobiDB-lite"/>
    </source>
</evidence>
<dbReference type="SUPFAM" id="SSF46785">
    <property type="entry name" value="Winged helix' DNA-binding domain"/>
    <property type="match status" value="1"/>
</dbReference>
<keyword evidence="3" id="KW-0804">Transcription</keyword>
<dbReference type="PANTHER" id="PTHR33204">
    <property type="entry name" value="TRANSCRIPTIONAL REGULATOR, MARR FAMILY"/>
    <property type="match status" value="1"/>
</dbReference>
<dbReference type="PROSITE" id="PS51118">
    <property type="entry name" value="HTH_HXLR"/>
    <property type="match status" value="1"/>
</dbReference>
<dbReference type="GO" id="GO:0003700">
    <property type="term" value="F:DNA-binding transcription factor activity"/>
    <property type="evidence" value="ECO:0007669"/>
    <property type="project" value="InterPro"/>
</dbReference>
<dbReference type="SMART" id="SM00418">
    <property type="entry name" value="HTH_ARSR"/>
    <property type="match status" value="1"/>
</dbReference>
<gene>
    <name evidence="6" type="ORF">LMG24238_01224</name>
</gene>
<dbReference type="GeneID" id="97039872"/>
<accession>A0A6J5A3L4</accession>
<evidence type="ECO:0000313" key="6">
    <source>
        <dbReference type="EMBL" id="CAB3652547.1"/>
    </source>
</evidence>
<reference evidence="6 7" key="1">
    <citation type="submission" date="2020-04" db="EMBL/GenBank/DDBJ databases">
        <authorList>
            <person name="De Canck E."/>
        </authorList>
    </citation>
    <scope>NUCLEOTIDE SEQUENCE [LARGE SCALE GENOMIC DNA]</scope>
    <source>
        <strain evidence="6 7">LMG 24238</strain>
    </source>
</reference>
<organism evidence="6 7">
    <name type="scientific">Paraburkholderia sediminicola</name>
    <dbReference type="NCBI Taxonomy" id="458836"/>
    <lineage>
        <taxon>Bacteria</taxon>
        <taxon>Pseudomonadati</taxon>
        <taxon>Pseudomonadota</taxon>
        <taxon>Betaproteobacteria</taxon>
        <taxon>Burkholderiales</taxon>
        <taxon>Burkholderiaceae</taxon>
        <taxon>Paraburkholderia</taxon>
    </lineage>
</organism>
<evidence type="ECO:0000259" key="5">
    <source>
        <dbReference type="PROSITE" id="PS51118"/>
    </source>
</evidence>
<dbReference type="GO" id="GO:0003677">
    <property type="term" value="F:DNA binding"/>
    <property type="evidence" value="ECO:0007669"/>
    <property type="project" value="UniProtKB-KW"/>
</dbReference>